<dbReference type="EMBL" id="OU503041">
    <property type="protein sequence ID" value="CAI9763128.1"/>
    <property type="molecule type" value="Genomic_DNA"/>
</dbReference>
<sequence length="149" mass="17301">MESNRKRRGFIKAKIFHQTKKKTPPPEQVYPQQMHRIKQKDQPLATSVGFIVNQEQVFPQQIHQTKQAAGLIVNQEQVFPQQVQKVPIVVQEKGQDSYGKLDNFYSMAGDECIDAKAASYISSVQERFRLEHVNSEREMFIDIYTSKDM</sequence>
<keyword evidence="2" id="KW-1185">Reference proteome</keyword>
<dbReference type="PANTHER" id="PTHR36030">
    <property type="entry name" value="CALMODULIN-BINDING DOMAIN-CONTAINING PROTEIN"/>
    <property type="match status" value="1"/>
</dbReference>
<protein>
    <submittedName>
        <fullName evidence="1">Uncharacterized protein</fullName>
    </submittedName>
</protein>
<dbReference type="PANTHER" id="PTHR36030:SF1">
    <property type="entry name" value="CALMODULIN-BINDING DOMAIN-CONTAINING PROTEIN"/>
    <property type="match status" value="1"/>
</dbReference>
<name>A0AAD1Z693_9LAMI</name>
<reference evidence="1" key="1">
    <citation type="submission" date="2023-05" db="EMBL/GenBank/DDBJ databases">
        <authorList>
            <person name="Huff M."/>
        </authorList>
    </citation>
    <scope>NUCLEOTIDE SEQUENCE</scope>
</reference>
<evidence type="ECO:0000313" key="2">
    <source>
        <dbReference type="Proteomes" id="UP000834106"/>
    </source>
</evidence>
<gene>
    <name evidence="1" type="ORF">FPE_LOCUS10558</name>
</gene>
<organism evidence="1 2">
    <name type="scientific">Fraxinus pennsylvanica</name>
    <dbReference type="NCBI Taxonomy" id="56036"/>
    <lineage>
        <taxon>Eukaryota</taxon>
        <taxon>Viridiplantae</taxon>
        <taxon>Streptophyta</taxon>
        <taxon>Embryophyta</taxon>
        <taxon>Tracheophyta</taxon>
        <taxon>Spermatophyta</taxon>
        <taxon>Magnoliopsida</taxon>
        <taxon>eudicotyledons</taxon>
        <taxon>Gunneridae</taxon>
        <taxon>Pentapetalae</taxon>
        <taxon>asterids</taxon>
        <taxon>lamiids</taxon>
        <taxon>Lamiales</taxon>
        <taxon>Oleaceae</taxon>
        <taxon>Oleeae</taxon>
        <taxon>Fraxinus</taxon>
    </lineage>
</organism>
<evidence type="ECO:0000313" key="1">
    <source>
        <dbReference type="EMBL" id="CAI9763128.1"/>
    </source>
</evidence>
<dbReference type="Proteomes" id="UP000834106">
    <property type="component" value="Chromosome 6"/>
</dbReference>
<dbReference type="AlphaFoldDB" id="A0AAD1Z693"/>
<accession>A0AAD1Z693</accession>
<proteinExistence type="predicted"/>